<feature type="transmembrane region" description="Helical" evidence="6">
    <location>
        <begin position="335"/>
        <end position="356"/>
    </location>
</feature>
<evidence type="ECO:0000256" key="4">
    <source>
        <dbReference type="ARBA" id="ARBA00022989"/>
    </source>
</evidence>
<feature type="transmembrane region" description="Helical" evidence="6">
    <location>
        <begin position="273"/>
        <end position="297"/>
    </location>
</feature>
<dbReference type="RefSeq" id="WP_187079684.1">
    <property type="nucleotide sequence ID" value="NZ_JACORU010000001.1"/>
</dbReference>
<dbReference type="InterPro" id="IPR036259">
    <property type="entry name" value="MFS_trans_sf"/>
</dbReference>
<evidence type="ECO:0000259" key="7">
    <source>
        <dbReference type="PROSITE" id="PS50850"/>
    </source>
</evidence>
<feature type="transmembrane region" description="Helical" evidence="6">
    <location>
        <begin position="304"/>
        <end position="323"/>
    </location>
</feature>
<feature type="transmembrane region" description="Helical" evidence="6">
    <location>
        <begin position="245"/>
        <end position="267"/>
    </location>
</feature>
<dbReference type="AlphaFoldDB" id="A0A923M309"/>
<feature type="domain" description="Major facilitator superfamily (MFS) profile" evidence="7">
    <location>
        <begin position="13"/>
        <end position="422"/>
    </location>
</feature>
<dbReference type="Gene3D" id="1.20.1250.20">
    <property type="entry name" value="MFS general substrate transporter like domains"/>
    <property type="match status" value="1"/>
</dbReference>
<feature type="transmembrane region" description="Helical" evidence="6">
    <location>
        <begin position="156"/>
        <end position="174"/>
    </location>
</feature>
<dbReference type="PANTHER" id="PTHR23513">
    <property type="entry name" value="INTEGRAL MEMBRANE EFFLUX PROTEIN-RELATED"/>
    <property type="match status" value="1"/>
</dbReference>
<name>A0A923M309_9BURK</name>
<evidence type="ECO:0000313" key="9">
    <source>
        <dbReference type="Proteomes" id="UP000596827"/>
    </source>
</evidence>
<protein>
    <submittedName>
        <fullName evidence="8">MFS transporter</fullName>
    </submittedName>
</protein>
<evidence type="ECO:0000256" key="6">
    <source>
        <dbReference type="SAM" id="Phobius"/>
    </source>
</evidence>
<comment type="caution">
    <text evidence="8">The sequence shown here is derived from an EMBL/GenBank/DDBJ whole genome shotgun (WGS) entry which is preliminary data.</text>
</comment>
<evidence type="ECO:0000256" key="3">
    <source>
        <dbReference type="ARBA" id="ARBA00022692"/>
    </source>
</evidence>
<feature type="transmembrane region" description="Helical" evidence="6">
    <location>
        <begin position="368"/>
        <end position="393"/>
    </location>
</feature>
<sequence>MHPPETQAARAALLKDRNFRWLVSGGTLNLLGDQFTLIALPWLVLKMTGDTLVLGTVLALIAVPRALFILVGGAVVDRYSPKRVNLVTKYVNTLLLAALALGVFTGKLTMPIVYVLALGIGVATAFSIPSGMSLLPRSVAPQHLAAANGIMMGLRQLSFFVGPLLAGLLIALFGDGSGGQLANANGIALAFGVDSLSFAVSAWTLWRVTMREAPEAPRQATAPVVHSILEGLRHVGRDAQLRTCFLYWAAIALLVMGPLHIALPVLASSHPELGASALGIMAGAHGFGTLTGMVVAGAKPGLRIGTLGTTVLIFDLVVGVLFMPMGHIGAAWQGALLMALIGVLGGSMQVAIFTWLQRRVPPAMLGRAMSLFMFIFMGLVPMASAVTGVVLRFVTLQQLFVTCGGLLVAVSLVAFVASPMRAVSDPQPVPAGSGR</sequence>
<keyword evidence="9" id="KW-1185">Reference proteome</keyword>
<dbReference type="GO" id="GO:0022857">
    <property type="term" value="F:transmembrane transporter activity"/>
    <property type="evidence" value="ECO:0007669"/>
    <property type="project" value="InterPro"/>
</dbReference>
<feature type="transmembrane region" description="Helical" evidence="6">
    <location>
        <begin position="399"/>
        <end position="417"/>
    </location>
</feature>
<dbReference type="Pfam" id="PF07690">
    <property type="entry name" value="MFS_1"/>
    <property type="match status" value="1"/>
</dbReference>
<accession>A0A923M309</accession>
<evidence type="ECO:0000256" key="2">
    <source>
        <dbReference type="ARBA" id="ARBA00022475"/>
    </source>
</evidence>
<dbReference type="InterPro" id="IPR020846">
    <property type="entry name" value="MFS_dom"/>
</dbReference>
<keyword evidence="3 6" id="KW-0812">Transmembrane</keyword>
<reference evidence="8" key="1">
    <citation type="submission" date="2020-08" db="EMBL/GenBank/DDBJ databases">
        <title>Ramlibacter sp. GTP1 16S ribosomal RNA gene genome sequencing and assembly.</title>
        <authorList>
            <person name="Kang M."/>
        </authorList>
    </citation>
    <scope>NUCLEOTIDE SEQUENCE</scope>
    <source>
        <strain evidence="8">GTP1</strain>
    </source>
</reference>
<dbReference type="CDD" id="cd06173">
    <property type="entry name" value="MFS_MefA_like"/>
    <property type="match status" value="1"/>
</dbReference>
<dbReference type="PANTHER" id="PTHR23513:SF6">
    <property type="entry name" value="MAJOR FACILITATOR SUPERFAMILY ASSOCIATED DOMAIN-CONTAINING PROTEIN"/>
    <property type="match status" value="1"/>
</dbReference>
<keyword evidence="5 6" id="KW-0472">Membrane</keyword>
<feature type="transmembrane region" description="Helical" evidence="6">
    <location>
        <begin position="186"/>
        <end position="206"/>
    </location>
</feature>
<keyword evidence="4 6" id="KW-1133">Transmembrane helix</keyword>
<feature type="transmembrane region" description="Helical" evidence="6">
    <location>
        <begin position="87"/>
        <end position="106"/>
    </location>
</feature>
<evidence type="ECO:0000256" key="5">
    <source>
        <dbReference type="ARBA" id="ARBA00023136"/>
    </source>
</evidence>
<dbReference type="EMBL" id="JACORU010000001">
    <property type="protein sequence ID" value="MBC5763227.1"/>
    <property type="molecule type" value="Genomic_DNA"/>
</dbReference>
<dbReference type="Proteomes" id="UP000596827">
    <property type="component" value="Unassembled WGS sequence"/>
</dbReference>
<dbReference type="InterPro" id="IPR011701">
    <property type="entry name" value="MFS"/>
</dbReference>
<dbReference type="PROSITE" id="PS50850">
    <property type="entry name" value="MFS"/>
    <property type="match status" value="1"/>
</dbReference>
<proteinExistence type="predicted"/>
<gene>
    <name evidence="8" type="ORF">H8R02_02110</name>
</gene>
<dbReference type="GO" id="GO:0005886">
    <property type="term" value="C:plasma membrane"/>
    <property type="evidence" value="ECO:0007669"/>
    <property type="project" value="UniProtKB-SubCell"/>
</dbReference>
<keyword evidence="2" id="KW-1003">Cell membrane</keyword>
<organism evidence="8 9">
    <name type="scientific">Ramlibacter albus</name>
    <dbReference type="NCBI Taxonomy" id="2079448"/>
    <lineage>
        <taxon>Bacteria</taxon>
        <taxon>Pseudomonadati</taxon>
        <taxon>Pseudomonadota</taxon>
        <taxon>Betaproteobacteria</taxon>
        <taxon>Burkholderiales</taxon>
        <taxon>Comamonadaceae</taxon>
        <taxon>Ramlibacter</taxon>
    </lineage>
</organism>
<evidence type="ECO:0000256" key="1">
    <source>
        <dbReference type="ARBA" id="ARBA00004651"/>
    </source>
</evidence>
<feature type="transmembrane region" description="Helical" evidence="6">
    <location>
        <begin position="51"/>
        <end position="75"/>
    </location>
</feature>
<comment type="subcellular location">
    <subcellularLocation>
        <location evidence="1">Cell membrane</location>
        <topology evidence="1">Multi-pass membrane protein</topology>
    </subcellularLocation>
</comment>
<dbReference type="SUPFAM" id="SSF103473">
    <property type="entry name" value="MFS general substrate transporter"/>
    <property type="match status" value="1"/>
</dbReference>
<feature type="transmembrane region" description="Helical" evidence="6">
    <location>
        <begin position="112"/>
        <end position="135"/>
    </location>
</feature>
<feature type="transmembrane region" description="Helical" evidence="6">
    <location>
        <begin position="21"/>
        <end position="45"/>
    </location>
</feature>
<evidence type="ECO:0000313" key="8">
    <source>
        <dbReference type="EMBL" id="MBC5763227.1"/>
    </source>
</evidence>